<reference evidence="3" key="1">
    <citation type="submission" date="2016-10" db="EMBL/GenBank/DDBJ databases">
        <authorList>
            <person name="Varghese N."/>
            <person name="Submissions S."/>
        </authorList>
    </citation>
    <scope>NUCLEOTIDE SEQUENCE [LARGE SCALE GENOMIC DNA]</scope>
    <source>
        <strain evidence="3">OK042</strain>
    </source>
</reference>
<proteinExistence type="predicted"/>
<dbReference type="SUPFAM" id="SSF103642">
    <property type="entry name" value="Sec-C motif"/>
    <property type="match status" value="1"/>
</dbReference>
<protein>
    <submittedName>
        <fullName evidence="2">SEC-C motif-containing protein</fullName>
    </submittedName>
</protein>
<keyword evidence="1" id="KW-0238">DNA-binding</keyword>
<dbReference type="InterPro" id="IPR004027">
    <property type="entry name" value="SEC_C_motif"/>
</dbReference>
<sequence>MPRGMERRSKPSMSVGRNELCPCGSGKKYKKCCGVVTPITELRSRHEQKLQKEYAGWVERLNHFVGGNVTSDAIQEARSRFAEEIGLTEESVMRPEWAAHFFNWYVLDVRNAGSTLLENYVKQHGRRMEPDLRRAFARLHLNVYEVVEVDRDVMTVQQPVSHETHYLLRSNNLHVEVGQMIVGRLLNLGLRDMLFSGSIILQPHVKQSLLEWLKEHPEVEDAANDTGKRVYTTDLYRFIVSFGDDETGEVKQADALLRRSYALPNRDQLIKEMEATRSFELKRRDAAGEIWVYATRKEEHLFPALKGALLELYEVQAELIISDGKIMLEGFAPQLDEVADLLQLHPMQNEEEIQVLSSTGSKLSKGTLFITSQPTLPPKVLQWAVQTYFAEKWLVTPHEALDELAPILVAASDNAELNGKLQSLMEQMEQDNKLGQGLARFIRMDMLRPRLTLKNETLHVNNLLRRPLIEGLPDSVYTVHPDRLADISRFVHEMTEGKSEATVKKYDEVMNNFRSFVRGAFGPSFTWKQLRKEELAYFLVHDIYARTDATTKTLATNLLSVLTSFFKWLDKQGVANVHATMQPLLAELKETLPEAYRLRGVLEKEANQNLLGQASLSDLTEETFLLLEKNKDVWTAKRANGEQITLSLAADATDVLASDWLIAGLFGLTEDGSWKVFGTPELYPPVVALLLGAPTSVLV</sequence>
<evidence type="ECO:0000313" key="3">
    <source>
        <dbReference type="Proteomes" id="UP000198915"/>
    </source>
</evidence>
<dbReference type="Proteomes" id="UP000198915">
    <property type="component" value="Unassembled WGS sequence"/>
</dbReference>
<dbReference type="GO" id="GO:0003677">
    <property type="term" value="F:DNA binding"/>
    <property type="evidence" value="ECO:0007669"/>
    <property type="project" value="UniProtKB-KW"/>
</dbReference>
<dbReference type="Pfam" id="PF02810">
    <property type="entry name" value="SEC-C"/>
    <property type="match status" value="1"/>
</dbReference>
<dbReference type="InterPro" id="IPR010998">
    <property type="entry name" value="Integrase_recombinase_N"/>
</dbReference>
<organism evidence="2 3">
    <name type="scientific">Brevibacillus centrosporus</name>
    <dbReference type="NCBI Taxonomy" id="54910"/>
    <lineage>
        <taxon>Bacteria</taxon>
        <taxon>Bacillati</taxon>
        <taxon>Bacillota</taxon>
        <taxon>Bacilli</taxon>
        <taxon>Bacillales</taxon>
        <taxon>Paenibacillaceae</taxon>
        <taxon>Brevibacillus</taxon>
    </lineage>
</organism>
<name>A0A1I3S7L5_9BACL</name>
<dbReference type="Gene3D" id="1.10.150.130">
    <property type="match status" value="1"/>
</dbReference>
<gene>
    <name evidence="2" type="ORF">SAMN05518846_10467</name>
</gene>
<evidence type="ECO:0000313" key="2">
    <source>
        <dbReference type="EMBL" id="SFJ54675.1"/>
    </source>
</evidence>
<dbReference type="EMBL" id="FORT01000004">
    <property type="protein sequence ID" value="SFJ54675.1"/>
    <property type="molecule type" value="Genomic_DNA"/>
</dbReference>
<keyword evidence="3" id="KW-1185">Reference proteome</keyword>
<dbReference type="Gene3D" id="3.10.450.50">
    <property type="match status" value="1"/>
</dbReference>
<dbReference type="STRING" id="1884381.SAMN05518846_10467"/>
<accession>A0A1I3S7L5</accession>
<dbReference type="AlphaFoldDB" id="A0A1I3S7L5"/>
<evidence type="ECO:0000256" key="1">
    <source>
        <dbReference type="ARBA" id="ARBA00023125"/>
    </source>
</evidence>